<feature type="signal peptide" evidence="1">
    <location>
        <begin position="1"/>
        <end position="20"/>
    </location>
</feature>
<keyword evidence="3" id="KW-1185">Reference proteome</keyword>
<evidence type="ECO:0000256" key="1">
    <source>
        <dbReference type="SAM" id="SignalP"/>
    </source>
</evidence>
<dbReference type="OrthoDB" id="1491885at2"/>
<accession>A0A2S8AB07</accession>
<keyword evidence="1" id="KW-0732">Signal</keyword>
<evidence type="ECO:0000313" key="2">
    <source>
        <dbReference type="EMBL" id="PQL91732.1"/>
    </source>
</evidence>
<proteinExistence type="predicted"/>
<feature type="chain" id="PRO_5015752970" evidence="1">
    <location>
        <begin position="21"/>
        <end position="224"/>
    </location>
</feature>
<organism evidence="2 3">
    <name type="scientific">Apibacter adventoris</name>
    <dbReference type="NCBI Taxonomy" id="1679466"/>
    <lineage>
        <taxon>Bacteria</taxon>
        <taxon>Pseudomonadati</taxon>
        <taxon>Bacteroidota</taxon>
        <taxon>Flavobacteriia</taxon>
        <taxon>Flavobacteriales</taxon>
        <taxon>Weeksellaceae</taxon>
        <taxon>Apibacter</taxon>
    </lineage>
</organism>
<evidence type="ECO:0000313" key="3">
    <source>
        <dbReference type="Proteomes" id="UP000238042"/>
    </source>
</evidence>
<protein>
    <submittedName>
        <fullName evidence="2">DUF4294 domain-containing protein</fullName>
    </submittedName>
</protein>
<dbReference type="InterPro" id="IPR025636">
    <property type="entry name" value="DUF4294"/>
</dbReference>
<comment type="caution">
    <text evidence="2">The sequence shown here is derived from an EMBL/GenBank/DDBJ whole genome shotgun (WGS) entry which is preliminary data.</text>
</comment>
<gene>
    <name evidence="2" type="ORF">C4S77_07995</name>
</gene>
<sequence length="224" mass="26925">MKTKKIYILLSFFIFYYYSAQEPENDNKNMKNTFFNSDSIIRNEADFVINDEDSIIVDLKHVNIYGLPKFNNDLDKYQYFWLKTKVYRLYPYLLIAVKQYNNIHDSLEINKNNSRFKKYIQNRQKQLSAEYEKKLKALTKTEGKIFSKLMYRATGKTVFDIIKELRSGWSAFWWNTKAKAFDIDLKEPYDPYNIRDDSYVENILMQAYEFGDLQPIPRFDANNN</sequence>
<dbReference type="EMBL" id="PSZM01000040">
    <property type="protein sequence ID" value="PQL91732.1"/>
    <property type="molecule type" value="Genomic_DNA"/>
</dbReference>
<dbReference type="Pfam" id="PF14127">
    <property type="entry name" value="DUF4294"/>
    <property type="match status" value="1"/>
</dbReference>
<dbReference type="Proteomes" id="UP000238042">
    <property type="component" value="Unassembled WGS sequence"/>
</dbReference>
<reference evidence="2 3" key="1">
    <citation type="submission" date="2018-02" db="EMBL/GenBank/DDBJ databases">
        <title>Genome sequences of Apibacter spp., gut symbionts of Asian honey bees.</title>
        <authorList>
            <person name="Kwong W.K."/>
            <person name="Steele M.I."/>
            <person name="Moran N.A."/>
        </authorList>
    </citation>
    <scope>NUCLEOTIDE SEQUENCE [LARGE SCALE GENOMIC DNA]</scope>
    <source>
        <strain evidence="3">wkB301</strain>
    </source>
</reference>
<name>A0A2S8AB07_9FLAO</name>
<dbReference type="AlphaFoldDB" id="A0A2S8AB07"/>